<dbReference type="EMBL" id="CAMPGE010010085">
    <property type="protein sequence ID" value="CAI2368940.1"/>
    <property type="molecule type" value="Genomic_DNA"/>
</dbReference>
<comment type="similarity">
    <text evidence="1">Belongs to the strumpellin family.</text>
</comment>
<dbReference type="PANTHER" id="PTHR15691">
    <property type="entry name" value="WASH COMPLEX SUBUNIT 5"/>
    <property type="match status" value="1"/>
</dbReference>
<dbReference type="InterPro" id="IPR019393">
    <property type="entry name" value="WASH_strumpellin"/>
</dbReference>
<reference evidence="2" key="1">
    <citation type="submission" date="2023-07" db="EMBL/GenBank/DDBJ databases">
        <authorList>
            <consortium name="AG Swart"/>
            <person name="Singh M."/>
            <person name="Singh A."/>
            <person name="Seah K."/>
            <person name="Emmerich C."/>
        </authorList>
    </citation>
    <scope>NUCLEOTIDE SEQUENCE</scope>
    <source>
        <strain evidence="2">DP1</strain>
    </source>
</reference>
<accession>A0AAD1UQB2</accession>
<dbReference type="AlphaFoldDB" id="A0AAD1UQB2"/>
<dbReference type="PANTHER" id="PTHR15691:SF6">
    <property type="entry name" value="WASH COMPLEX SUBUNIT 5"/>
    <property type="match status" value="1"/>
</dbReference>
<dbReference type="Proteomes" id="UP001295684">
    <property type="component" value="Unassembled WGS sequence"/>
</dbReference>
<comment type="caution">
    <text evidence="2">The sequence shown here is derived from an EMBL/GenBank/DDBJ whole genome shotgun (WGS) entry which is preliminary data.</text>
</comment>
<name>A0AAD1UQB2_EUPCR</name>
<proteinExistence type="inferred from homology"/>
<protein>
    <submittedName>
        <fullName evidence="2">Uncharacterized protein</fullName>
    </submittedName>
</protein>
<evidence type="ECO:0000256" key="1">
    <source>
        <dbReference type="ARBA" id="ARBA00006224"/>
    </source>
</evidence>
<dbReference type="Pfam" id="PF10266">
    <property type="entry name" value="Strumpellin"/>
    <property type="match status" value="1"/>
</dbReference>
<dbReference type="GO" id="GO:0071203">
    <property type="term" value="C:WASH complex"/>
    <property type="evidence" value="ECO:0007669"/>
    <property type="project" value="InterPro"/>
</dbReference>
<dbReference type="GO" id="GO:0051125">
    <property type="term" value="P:regulation of actin nucleation"/>
    <property type="evidence" value="ECO:0007669"/>
    <property type="project" value="TreeGrafter"/>
</dbReference>
<sequence>MAELLYNYGVMLILLDRLIPSYSRERILVSYYRYKGQSSIENIKEIFKLCGGTGYSPGSSFPKGYPIKYFDRFCFDKSPYKECVENIVEQIKSDDIYQMLNSYSSVHHKSTALAQQGAMIFVCSFFLPKFLEDEETKMREIVDKHFYDNWVIPVYQGYLADITQYWALYHQDKVKTLRKDLRLYLKQGKLLDEYVLDNVQPLLQCLRECNITIRWLLLHRNCRSKSLRDIILPNHETDDIIELLLATSKFEKELKDLFENLVKTKSEVWDKDKGECVFYMHEIAEYFLGNRHMGKQYVDENYSNWFKHIGERIENLSYKHSTVAGRTIKSIVQVLDDIEIYEPIETNVQIKHFIQETKKGLLHMVRSVNVKRSYLVNISHISDFSYAWNVIDDYMPQIQERIKEKPRTVLLIRNLFKKLCIYYESPSWKNDGG</sequence>
<organism evidence="2 3">
    <name type="scientific">Euplotes crassus</name>
    <dbReference type="NCBI Taxonomy" id="5936"/>
    <lineage>
        <taxon>Eukaryota</taxon>
        <taxon>Sar</taxon>
        <taxon>Alveolata</taxon>
        <taxon>Ciliophora</taxon>
        <taxon>Intramacronucleata</taxon>
        <taxon>Spirotrichea</taxon>
        <taxon>Hypotrichia</taxon>
        <taxon>Euplotida</taxon>
        <taxon>Euplotidae</taxon>
        <taxon>Moneuplotes</taxon>
    </lineage>
</organism>
<keyword evidence="3" id="KW-1185">Reference proteome</keyword>
<dbReference type="GO" id="GO:0005768">
    <property type="term" value="C:endosome"/>
    <property type="evidence" value="ECO:0007669"/>
    <property type="project" value="TreeGrafter"/>
</dbReference>
<gene>
    <name evidence="2" type="ORF">ECRASSUSDP1_LOCUS10236</name>
</gene>
<dbReference type="GO" id="GO:0140285">
    <property type="term" value="P:endosome fission"/>
    <property type="evidence" value="ECO:0007669"/>
    <property type="project" value="TreeGrafter"/>
</dbReference>
<dbReference type="GO" id="GO:0007032">
    <property type="term" value="P:endosome organization"/>
    <property type="evidence" value="ECO:0007669"/>
    <property type="project" value="TreeGrafter"/>
</dbReference>
<evidence type="ECO:0000313" key="3">
    <source>
        <dbReference type="Proteomes" id="UP001295684"/>
    </source>
</evidence>
<evidence type="ECO:0000313" key="2">
    <source>
        <dbReference type="EMBL" id="CAI2368940.1"/>
    </source>
</evidence>
<dbReference type="GO" id="GO:0030041">
    <property type="term" value="P:actin filament polymerization"/>
    <property type="evidence" value="ECO:0007669"/>
    <property type="project" value="TreeGrafter"/>
</dbReference>